<comment type="caution">
    <text evidence="2">The sequence shown here is derived from an EMBL/GenBank/DDBJ whole genome shotgun (WGS) entry which is preliminary data.</text>
</comment>
<proteinExistence type="predicted"/>
<keyword evidence="3" id="KW-1185">Reference proteome</keyword>
<evidence type="ECO:0000256" key="1">
    <source>
        <dbReference type="SAM" id="MobiDB-lite"/>
    </source>
</evidence>
<sequence>MKRPSDQVSLTSTTNNHDLNTCTKKVKHTPPTVHEQDPSVIVSIDSDQQLQTHHHDGMVSLLKLDDDSLAHVFSFLHPLHDLLGSIMRTCRRCYELTGGIALDALDNKVLIPNDQQASHHDDGKNSILVHNEKEQKNEKQDGRNFHSLYEKVSLGFKPTGCPTRYYATKKNIQFSSDFMLRLFKIIHKCNPVNGCKYLDLGREGDCNDLVKMNFSMEMFQFALQTGIFTGLKRLRFGCSFHTFVKNLKQDEMQVLLAWFSTLKNLEHLEVPSLDSWEDYSNEMPPQSLTYMLYKTLLTNCTKLKSLKCGLCCTQPFGDHLVFDSLEELDLLYYFPEENFDYLFKTIPNLKKLTMGYHMCYSNELFQSIATNCKKLLDLKFGERYLHESGNVPIIFNSMTQLESLHFDGGMPYEEDLREIAAKCTNLVYFSTSEEYEGDDYSIQDFLNDMKLRLRNFDLNYLFNTDEEGDDQEENEEDGDQEENDETGDDKVNNESKRAEKTLQSIHKKYPCIEILNGHSESLPANMTIQQLFQHLPNLKIVNINIMAEGCDKTFEDVEQDVKTRLEATNTLLKLIHGENRELCDHLIDDRFTFTTIRIDEGATVRLKIKIVEVNYDGFVSFKVMKLE</sequence>
<dbReference type="RefSeq" id="XP_044542680.1">
    <property type="nucleotide sequence ID" value="XM_044687844.1"/>
</dbReference>
<gene>
    <name evidence="2" type="ORF">C9374_012113</name>
</gene>
<feature type="compositionally biased region" description="Acidic residues" evidence="1">
    <location>
        <begin position="465"/>
        <end position="487"/>
    </location>
</feature>
<name>A0AA88KET5_NAELO</name>
<feature type="region of interest" description="Disordered" evidence="1">
    <location>
        <begin position="465"/>
        <end position="495"/>
    </location>
</feature>
<dbReference type="SUPFAM" id="SSF52047">
    <property type="entry name" value="RNI-like"/>
    <property type="match status" value="1"/>
</dbReference>
<reference evidence="2 3" key="1">
    <citation type="journal article" date="2018" name="BMC Genomics">
        <title>The genome of Naegleria lovaniensis, the basis for a comparative approach to unravel pathogenicity factors of the human pathogenic amoeba N. fowleri.</title>
        <authorList>
            <person name="Liechti N."/>
            <person name="Schurch N."/>
            <person name="Bruggmann R."/>
            <person name="Wittwer M."/>
        </authorList>
    </citation>
    <scope>NUCLEOTIDE SEQUENCE [LARGE SCALE GENOMIC DNA]</scope>
    <source>
        <strain evidence="2 3">ATCC 30569</strain>
    </source>
</reference>
<dbReference type="Gene3D" id="3.80.10.10">
    <property type="entry name" value="Ribonuclease Inhibitor"/>
    <property type="match status" value="1"/>
</dbReference>
<dbReference type="GeneID" id="68104567"/>
<evidence type="ECO:0008006" key="4">
    <source>
        <dbReference type="Google" id="ProtNLM"/>
    </source>
</evidence>
<feature type="region of interest" description="Disordered" evidence="1">
    <location>
        <begin position="1"/>
        <end position="20"/>
    </location>
</feature>
<dbReference type="AlphaFoldDB" id="A0AA88KET5"/>
<organism evidence="2 3">
    <name type="scientific">Naegleria lovaniensis</name>
    <name type="common">Amoeba</name>
    <dbReference type="NCBI Taxonomy" id="51637"/>
    <lineage>
        <taxon>Eukaryota</taxon>
        <taxon>Discoba</taxon>
        <taxon>Heterolobosea</taxon>
        <taxon>Tetramitia</taxon>
        <taxon>Eutetramitia</taxon>
        <taxon>Vahlkampfiidae</taxon>
        <taxon>Naegleria</taxon>
    </lineage>
</organism>
<accession>A0AA88KET5</accession>
<protein>
    <recommendedName>
        <fullName evidence="4">F-box domain-containing protein</fullName>
    </recommendedName>
</protein>
<dbReference type="InterPro" id="IPR032675">
    <property type="entry name" value="LRR_dom_sf"/>
</dbReference>
<dbReference type="EMBL" id="PYSW02000054">
    <property type="protein sequence ID" value="KAG2373506.1"/>
    <property type="molecule type" value="Genomic_DNA"/>
</dbReference>
<evidence type="ECO:0000313" key="2">
    <source>
        <dbReference type="EMBL" id="KAG2373506.1"/>
    </source>
</evidence>
<evidence type="ECO:0000313" key="3">
    <source>
        <dbReference type="Proteomes" id="UP000816034"/>
    </source>
</evidence>
<dbReference type="Proteomes" id="UP000816034">
    <property type="component" value="Unassembled WGS sequence"/>
</dbReference>